<evidence type="ECO:0000256" key="1">
    <source>
        <dbReference type="SAM" id="Phobius"/>
    </source>
</evidence>
<comment type="caution">
    <text evidence="2">The sequence shown here is derived from an EMBL/GenBank/DDBJ whole genome shotgun (WGS) entry which is preliminary data.</text>
</comment>
<dbReference type="EMBL" id="DROM01000274">
    <property type="protein sequence ID" value="HHH13478.1"/>
    <property type="molecule type" value="Genomic_DNA"/>
</dbReference>
<evidence type="ECO:0000313" key="2">
    <source>
        <dbReference type="EMBL" id="HHH13478.1"/>
    </source>
</evidence>
<dbReference type="InterPro" id="IPR016174">
    <property type="entry name" value="Di-haem_cyt_TM"/>
</dbReference>
<feature type="transmembrane region" description="Helical" evidence="1">
    <location>
        <begin position="36"/>
        <end position="56"/>
    </location>
</feature>
<accession>A0A7C5MVA7</accession>
<sequence>MADTSARIWDLPLRLFHWSWAATFAAAWLLEGDRTLYWHLLAGYLFGALLLFRLAWGLAGTTWARFSAFAYGPGRALGYRKAVLRGEATRY</sequence>
<dbReference type="AlphaFoldDB" id="A0A7C5MVA7"/>
<feature type="transmembrane region" description="Helical" evidence="1">
    <location>
        <begin position="12"/>
        <end position="30"/>
    </location>
</feature>
<dbReference type="GO" id="GO:0022904">
    <property type="term" value="P:respiratory electron transport chain"/>
    <property type="evidence" value="ECO:0007669"/>
    <property type="project" value="InterPro"/>
</dbReference>
<keyword evidence="1" id="KW-1133">Transmembrane helix</keyword>
<gene>
    <name evidence="2" type="ORF">ENJ98_04515</name>
</gene>
<keyword evidence="1" id="KW-0472">Membrane</keyword>
<name>A0A7C5MVA7_9GAMM</name>
<dbReference type="SUPFAM" id="SSF81342">
    <property type="entry name" value="Transmembrane di-heme cytochromes"/>
    <property type="match status" value="1"/>
</dbReference>
<keyword evidence="1" id="KW-0812">Transmembrane</keyword>
<dbReference type="GO" id="GO:0016020">
    <property type="term" value="C:membrane"/>
    <property type="evidence" value="ECO:0007669"/>
    <property type="project" value="InterPro"/>
</dbReference>
<dbReference type="Proteomes" id="UP000886100">
    <property type="component" value="Unassembled WGS sequence"/>
</dbReference>
<protein>
    <submittedName>
        <fullName evidence="2">Cytochrome B</fullName>
    </submittedName>
</protein>
<reference evidence="2" key="1">
    <citation type="journal article" date="2020" name="mSystems">
        <title>Genome- and Community-Level Interaction Insights into Carbon Utilization and Element Cycling Functions of Hydrothermarchaeota in Hydrothermal Sediment.</title>
        <authorList>
            <person name="Zhou Z."/>
            <person name="Liu Y."/>
            <person name="Xu W."/>
            <person name="Pan J."/>
            <person name="Luo Z.H."/>
            <person name="Li M."/>
        </authorList>
    </citation>
    <scope>NUCLEOTIDE SEQUENCE [LARGE SCALE GENOMIC DNA]</scope>
    <source>
        <strain evidence="2">HyVt-535</strain>
    </source>
</reference>
<proteinExistence type="predicted"/>
<organism evidence="2">
    <name type="scientific">Thiolapillus brandeum</name>
    <dbReference type="NCBI Taxonomy" id="1076588"/>
    <lineage>
        <taxon>Bacteria</taxon>
        <taxon>Pseudomonadati</taxon>
        <taxon>Pseudomonadota</taxon>
        <taxon>Gammaproteobacteria</taxon>
        <taxon>Chromatiales</taxon>
        <taxon>Sedimenticolaceae</taxon>
        <taxon>Thiolapillus</taxon>
    </lineage>
</organism>
<dbReference type="Gene3D" id="1.20.950.20">
    <property type="entry name" value="Transmembrane di-heme cytochromes, Chain C"/>
    <property type="match status" value="1"/>
</dbReference>
<feature type="non-terminal residue" evidence="2">
    <location>
        <position position="91"/>
    </location>
</feature>